<reference evidence="1" key="1">
    <citation type="submission" date="2020-06" db="EMBL/GenBank/DDBJ databases">
        <authorList>
            <person name="Li T."/>
            <person name="Hu X."/>
            <person name="Zhang T."/>
            <person name="Song X."/>
            <person name="Zhang H."/>
            <person name="Dai N."/>
            <person name="Sheng W."/>
            <person name="Hou X."/>
            <person name="Wei L."/>
        </authorList>
    </citation>
    <scope>NUCLEOTIDE SEQUENCE</scope>
    <source>
        <strain evidence="1">KEN1</strain>
        <tissue evidence="1">Leaf</tissue>
    </source>
</reference>
<protein>
    <recommendedName>
        <fullName evidence="2">Reverse transcriptase</fullName>
    </recommendedName>
</protein>
<dbReference type="PANTHER" id="PTHR46890:SF48">
    <property type="entry name" value="RNA-DIRECTED DNA POLYMERASE"/>
    <property type="match status" value="1"/>
</dbReference>
<evidence type="ECO:0000313" key="1">
    <source>
        <dbReference type="EMBL" id="KAL0455455.1"/>
    </source>
</evidence>
<accession>A0AAW2XN33</accession>
<reference evidence="1" key="2">
    <citation type="journal article" date="2024" name="Plant">
        <title>Genomic evolution and insights into agronomic trait innovations of Sesamum species.</title>
        <authorList>
            <person name="Miao H."/>
            <person name="Wang L."/>
            <person name="Qu L."/>
            <person name="Liu H."/>
            <person name="Sun Y."/>
            <person name="Le M."/>
            <person name="Wang Q."/>
            <person name="Wei S."/>
            <person name="Zheng Y."/>
            <person name="Lin W."/>
            <person name="Duan Y."/>
            <person name="Cao H."/>
            <person name="Xiong S."/>
            <person name="Wang X."/>
            <person name="Wei L."/>
            <person name="Li C."/>
            <person name="Ma Q."/>
            <person name="Ju M."/>
            <person name="Zhao R."/>
            <person name="Li G."/>
            <person name="Mu C."/>
            <person name="Tian Q."/>
            <person name="Mei H."/>
            <person name="Zhang T."/>
            <person name="Gao T."/>
            <person name="Zhang H."/>
        </authorList>
    </citation>
    <scope>NUCLEOTIDE SEQUENCE</scope>
    <source>
        <strain evidence="1">KEN1</strain>
    </source>
</reference>
<gene>
    <name evidence="1" type="ORF">Slati_0884700</name>
</gene>
<dbReference type="EMBL" id="JACGWN010000003">
    <property type="protein sequence ID" value="KAL0455455.1"/>
    <property type="molecule type" value="Genomic_DNA"/>
</dbReference>
<proteinExistence type="predicted"/>
<name>A0AAW2XN33_9LAMI</name>
<dbReference type="PANTHER" id="PTHR46890">
    <property type="entry name" value="NON-LTR RETROLELEMENT REVERSE TRANSCRIPTASE-LIKE PROTEIN-RELATED"/>
    <property type="match status" value="1"/>
</dbReference>
<dbReference type="AlphaFoldDB" id="A0AAW2XN33"/>
<comment type="caution">
    <text evidence="1">The sequence shown here is derived from an EMBL/GenBank/DDBJ whole genome shotgun (WGS) entry which is preliminary data.</text>
</comment>
<dbReference type="InterPro" id="IPR052343">
    <property type="entry name" value="Retrotransposon-Effector_Assoc"/>
</dbReference>
<organism evidence="1">
    <name type="scientific">Sesamum latifolium</name>
    <dbReference type="NCBI Taxonomy" id="2727402"/>
    <lineage>
        <taxon>Eukaryota</taxon>
        <taxon>Viridiplantae</taxon>
        <taxon>Streptophyta</taxon>
        <taxon>Embryophyta</taxon>
        <taxon>Tracheophyta</taxon>
        <taxon>Spermatophyta</taxon>
        <taxon>Magnoliopsida</taxon>
        <taxon>eudicotyledons</taxon>
        <taxon>Gunneridae</taxon>
        <taxon>Pentapetalae</taxon>
        <taxon>asterids</taxon>
        <taxon>lamiids</taxon>
        <taxon>Lamiales</taxon>
        <taxon>Pedaliaceae</taxon>
        <taxon>Sesamum</taxon>
    </lineage>
</organism>
<evidence type="ECO:0008006" key="2">
    <source>
        <dbReference type="Google" id="ProtNLM"/>
    </source>
</evidence>
<sequence>MNPKHLHSSSVSQTNCRGLLLFPCFRPHYFDPSSKEDPLVPTVTEEFVSVFQTLLGSVRRQRTINLHFLQHIVRHTITQTEAVMLSAPVTGTEIKNALFDIPEDSAPGPDGYTSAFFKAAWPIIGQEVIEAIGEFIRTGRMQKVLHLLIDYSENAFVPGRSIAEIYCWPKNLQAIIRLNSHPDVQSKWTFRKLTIQWNGISLWRMEAFSVIIRGTCSTNQIGPGSRIWLAWDDDFVGIDVLDVDAQYVHCRVFIHLILGASRKSWTVSRLMIVGWAPGRTLFMPASMPVLQTTLHLCCVGKFRSKLYALKPIFRAQRQKKGDLSTNVRLAATFLDTAQSLLAQDRLCPLLLHLEFCCKLILRLATKLEQHMLQQRAKLAWMKGGDQCSRIFFRKVAKRRASKRIFQIMNTAGQILTDQQDVINEFIAFYQALLGGERRAVFAIDEDKAPGPDGYPSGFFKAAWSVIGKEVTQAILDFFTTGRLLKQVNATLLSLNPKDGGFAYHWRCEALHLFQLGFADDLLKPSTEGSRSLLTSQGFTLIHRRATSYCLDLLLVSEIPFSRYWTFERVPSIAVFGVTSLSLTTDYR</sequence>